<accession>A0A151JMP8</accession>
<keyword evidence="2" id="KW-0732">Signal</keyword>
<dbReference type="Proteomes" id="UP000078492">
    <property type="component" value="Unassembled WGS sequence"/>
</dbReference>
<sequence length="190" mass="21099">RELVLFFSLLLPTPDDAYRDDERRRRIRIPVTEYERHKINVVEECTRNETANTCLHTTSVSAEMPERAASSGEDPWGAAKCEGEGERERRLGGEGEESERYGERARGGGEVEPVRSGVCADDCGANSAKRTTTRSRLASSTSNLALFKNEDGAALKSDKFLIGRSRHHPYFSATANESRFYSGARCSATF</sequence>
<dbReference type="EMBL" id="KQ978931">
    <property type="protein sequence ID" value="KYN27452.1"/>
    <property type="molecule type" value="Genomic_DNA"/>
</dbReference>
<feature type="region of interest" description="Disordered" evidence="1">
    <location>
        <begin position="62"/>
        <end position="111"/>
    </location>
</feature>
<feature type="signal peptide" evidence="2">
    <location>
        <begin position="1"/>
        <end position="17"/>
    </location>
</feature>
<feature type="compositionally biased region" description="Basic and acidic residues" evidence="1">
    <location>
        <begin position="81"/>
        <end position="111"/>
    </location>
</feature>
<name>A0A151JMP8_9HYME</name>
<evidence type="ECO:0000256" key="1">
    <source>
        <dbReference type="SAM" id="MobiDB-lite"/>
    </source>
</evidence>
<dbReference type="AlphaFoldDB" id="A0A151JMP8"/>
<proteinExistence type="predicted"/>
<feature type="non-terminal residue" evidence="3">
    <location>
        <position position="1"/>
    </location>
</feature>
<feature type="chain" id="PRO_5007582868" evidence="2">
    <location>
        <begin position="18"/>
        <end position="190"/>
    </location>
</feature>
<gene>
    <name evidence="3" type="ORF">ALC57_03161</name>
</gene>
<dbReference type="STRING" id="471704.A0A151JMP8"/>
<reference evidence="3 4" key="1">
    <citation type="submission" date="2015-09" db="EMBL/GenBank/DDBJ databases">
        <title>Trachymyrmex cornetzi WGS genome.</title>
        <authorList>
            <person name="Nygaard S."/>
            <person name="Hu H."/>
            <person name="Boomsma J."/>
            <person name="Zhang G."/>
        </authorList>
    </citation>
    <scope>NUCLEOTIDE SEQUENCE [LARGE SCALE GENOMIC DNA]</scope>
    <source>
        <strain evidence="3">Tcor2-1</strain>
        <tissue evidence="3">Whole body</tissue>
    </source>
</reference>
<evidence type="ECO:0000256" key="2">
    <source>
        <dbReference type="SAM" id="SignalP"/>
    </source>
</evidence>
<organism evidence="3 4">
    <name type="scientific">Trachymyrmex cornetzi</name>
    <dbReference type="NCBI Taxonomy" id="471704"/>
    <lineage>
        <taxon>Eukaryota</taxon>
        <taxon>Metazoa</taxon>
        <taxon>Ecdysozoa</taxon>
        <taxon>Arthropoda</taxon>
        <taxon>Hexapoda</taxon>
        <taxon>Insecta</taxon>
        <taxon>Pterygota</taxon>
        <taxon>Neoptera</taxon>
        <taxon>Endopterygota</taxon>
        <taxon>Hymenoptera</taxon>
        <taxon>Apocrita</taxon>
        <taxon>Aculeata</taxon>
        <taxon>Formicoidea</taxon>
        <taxon>Formicidae</taxon>
        <taxon>Myrmicinae</taxon>
        <taxon>Trachymyrmex</taxon>
    </lineage>
</organism>
<evidence type="ECO:0000313" key="4">
    <source>
        <dbReference type="Proteomes" id="UP000078492"/>
    </source>
</evidence>
<keyword evidence="4" id="KW-1185">Reference proteome</keyword>
<evidence type="ECO:0000313" key="3">
    <source>
        <dbReference type="EMBL" id="KYN27452.1"/>
    </source>
</evidence>
<protein>
    <submittedName>
        <fullName evidence="3">Uncharacterized protein</fullName>
    </submittedName>
</protein>